<evidence type="ECO:0000256" key="4">
    <source>
        <dbReference type="ARBA" id="ARBA00023136"/>
    </source>
</evidence>
<evidence type="ECO:0000256" key="2">
    <source>
        <dbReference type="ARBA" id="ARBA00022692"/>
    </source>
</evidence>
<reference evidence="7 8" key="1">
    <citation type="submission" date="2020-08" db="EMBL/GenBank/DDBJ databases">
        <title>Genomic Encyclopedia of Type Strains, Phase IV (KMG-IV): sequencing the most valuable type-strain genomes for metagenomic binning, comparative biology and taxonomic classification.</title>
        <authorList>
            <person name="Goeker M."/>
        </authorList>
    </citation>
    <scope>NUCLEOTIDE SEQUENCE [LARGE SCALE GENOMIC DNA]</scope>
    <source>
        <strain evidence="7 8">DSM 12706</strain>
    </source>
</reference>
<dbReference type="AlphaFoldDB" id="A0A7W8DYK0"/>
<keyword evidence="8" id="KW-1185">Reference proteome</keyword>
<comment type="subcellular location">
    <subcellularLocation>
        <location evidence="1">Membrane</location>
        <topology evidence="1">Multi-pass membrane protein</topology>
    </subcellularLocation>
</comment>
<keyword evidence="4 5" id="KW-0472">Membrane</keyword>
<feature type="transmembrane region" description="Helical" evidence="5">
    <location>
        <begin position="104"/>
        <end position="122"/>
    </location>
</feature>
<dbReference type="InterPro" id="IPR007267">
    <property type="entry name" value="GtrA_DPMS_TM"/>
</dbReference>
<evidence type="ECO:0000313" key="7">
    <source>
        <dbReference type="EMBL" id="MBB5047013.1"/>
    </source>
</evidence>
<proteinExistence type="predicted"/>
<dbReference type="EMBL" id="JACHIH010000008">
    <property type="protein sequence ID" value="MBB5047013.1"/>
    <property type="molecule type" value="Genomic_DNA"/>
</dbReference>
<sequence>MTSRFARFLLVGVTAAAINIVSRVVISQFVAFEYAVALAFPVALTFAFVMSRLLVFEPSASSAWGQYFRFFLVNLVALVQVWLVSVGLAQWLFPMIGWTFYPELLAHTIAVCSPVLTSYYAHKVFTFK</sequence>
<feature type="transmembrane region" description="Helical" evidence="5">
    <location>
        <begin position="67"/>
        <end position="92"/>
    </location>
</feature>
<evidence type="ECO:0000259" key="6">
    <source>
        <dbReference type="Pfam" id="PF04138"/>
    </source>
</evidence>
<evidence type="ECO:0000256" key="5">
    <source>
        <dbReference type="SAM" id="Phobius"/>
    </source>
</evidence>
<feature type="transmembrane region" description="Helical" evidence="5">
    <location>
        <begin position="33"/>
        <end position="55"/>
    </location>
</feature>
<organism evidence="7 8">
    <name type="scientific">Rhodopseudomonas rhenobacensis</name>
    <dbReference type="NCBI Taxonomy" id="87461"/>
    <lineage>
        <taxon>Bacteria</taxon>
        <taxon>Pseudomonadati</taxon>
        <taxon>Pseudomonadota</taxon>
        <taxon>Alphaproteobacteria</taxon>
        <taxon>Hyphomicrobiales</taxon>
        <taxon>Nitrobacteraceae</taxon>
        <taxon>Rhodopseudomonas</taxon>
    </lineage>
</organism>
<dbReference type="Pfam" id="PF04138">
    <property type="entry name" value="GtrA_DPMS_TM"/>
    <property type="match status" value="1"/>
</dbReference>
<accession>A0A7W8DYK0</accession>
<protein>
    <submittedName>
        <fullName evidence="7">Putative flippase GtrA</fullName>
    </submittedName>
</protein>
<dbReference type="Proteomes" id="UP000542353">
    <property type="component" value="Unassembled WGS sequence"/>
</dbReference>
<evidence type="ECO:0000313" key="8">
    <source>
        <dbReference type="Proteomes" id="UP000542353"/>
    </source>
</evidence>
<gene>
    <name evidence="7" type="ORF">HNR60_001765</name>
</gene>
<evidence type="ECO:0000256" key="3">
    <source>
        <dbReference type="ARBA" id="ARBA00022989"/>
    </source>
</evidence>
<feature type="domain" description="GtrA/DPMS transmembrane" evidence="6">
    <location>
        <begin position="7"/>
        <end position="127"/>
    </location>
</feature>
<comment type="caution">
    <text evidence="7">The sequence shown here is derived from an EMBL/GenBank/DDBJ whole genome shotgun (WGS) entry which is preliminary data.</text>
</comment>
<dbReference type="GO" id="GO:0016020">
    <property type="term" value="C:membrane"/>
    <property type="evidence" value="ECO:0007669"/>
    <property type="project" value="UniProtKB-SubCell"/>
</dbReference>
<name>A0A7W8DYK0_9BRAD</name>
<keyword evidence="2 5" id="KW-0812">Transmembrane</keyword>
<keyword evidence="3 5" id="KW-1133">Transmembrane helix</keyword>
<evidence type="ECO:0000256" key="1">
    <source>
        <dbReference type="ARBA" id="ARBA00004141"/>
    </source>
</evidence>
<dbReference type="GO" id="GO:0000271">
    <property type="term" value="P:polysaccharide biosynthetic process"/>
    <property type="evidence" value="ECO:0007669"/>
    <property type="project" value="InterPro"/>
</dbReference>
<dbReference type="RefSeq" id="WP_184256444.1">
    <property type="nucleotide sequence ID" value="NZ_JACHIH010000008.1"/>
</dbReference>